<dbReference type="GO" id="GO:0008270">
    <property type="term" value="F:zinc ion binding"/>
    <property type="evidence" value="ECO:0007669"/>
    <property type="project" value="InterPro"/>
</dbReference>
<accession>A0A2H4SMC6</accession>
<dbReference type="Pfam" id="PF00172">
    <property type="entry name" value="Zn_clus"/>
    <property type="match status" value="1"/>
</dbReference>
<dbReference type="InterPro" id="IPR001138">
    <property type="entry name" value="Zn2Cys6_DnaBD"/>
</dbReference>
<dbReference type="Proteomes" id="UP000323067">
    <property type="component" value="Chromosome v"/>
</dbReference>
<dbReference type="OrthoDB" id="4685598at2759"/>
<dbReference type="Gene3D" id="4.10.240.10">
    <property type="entry name" value="Zn(2)-C6 fungal-type DNA-binding domain"/>
    <property type="match status" value="1"/>
</dbReference>
<dbReference type="SUPFAM" id="SSF57701">
    <property type="entry name" value="Zn2/Cys6 DNA-binding domain"/>
    <property type="match status" value="1"/>
</dbReference>
<dbReference type="FunFam" id="4.10.240.10:FF:000008">
    <property type="entry name" value="C6 zinc finger domain-containing protein"/>
    <property type="match status" value="1"/>
</dbReference>
<name>A0A2H4SMC6_CORMI</name>
<evidence type="ECO:0000313" key="5">
    <source>
        <dbReference type="Proteomes" id="UP000323067"/>
    </source>
</evidence>
<dbReference type="GO" id="GO:0000981">
    <property type="term" value="F:DNA-binding transcription factor activity, RNA polymerase II-specific"/>
    <property type="evidence" value="ECO:0007669"/>
    <property type="project" value="InterPro"/>
</dbReference>
<evidence type="ECO:0000259" key="3">
    <source>
        <dbReference type="PROSITE" id="PS50048"/>
    </source>
</evidence>
<evidence type="ECO:0000313" key="4">
    <source>
        <dbReference type="EMBL" id="ATY64246.1"/>
    </source>
</evidence>
<sequence length="671" mass="73331">MVSKPRGQFRSASSSAVSAPPPLLLSPPAATSRTSLRVHDDDLEEEDGSGSNPLKRRFDDGVIDYPRRRATIACEVCRSRKSRCDGNRPKCKLCAELGANCVYREPAVKLDIGDKIIIEQLNRIEAMLQANMSQQRGSIATNHEHPSPTTSSGAAVISPDPPILPCSSPDAAVPVILNGGLGTWASGAAAGTNISTMPKCHTNAAFHLLQWPLIRDLVPRQYDPQILVQLEMDREPLRLPAATATPVVDLSNVPAYVEAYFAKVNVWYACVNPYTWRAHYRAALAGRPPASCCLVLLVLALGQASLGGHPAVRRPRDSPGLPYFAAAWALLPGLLTVSSAAAAQCHLLAAAYLFYLARPLEAWSLLGSASAKLQLLLMAPGRRVGGGPEAELVQRIYWNTLLFESDLLAELDLPHSGVAQFEEQVGLPGGFVGDGDEDEPVAADELWYFLAEIALRRLLNRVSQLLYSDDAFAKTSNLGPVVAELDYQLTQWYEGLPPPLQFSFARVPLRDPVQTVLKLRYYACKVIIYRPYTHCVLQDARAIAEPLVREGCRKCLDASVRQLEHISEHHAGHMPYTWQGALSMASQSLLIMGATMSPSLQGLVLSLVPDSAALDKIIQQVIDELGRYAVLAPSINLAADIVKEAEVRRRAFLRQETQTSWRAPRPSRNDE</sequence>
<dbReference type="PANTHER" id="PTHR47785">
    <property type="entry name" value="ZN(II)2CYS6 TRANSCRIPTION FACTOR (EUROFUNG)-RELATED-RELATED"/>
    <property type="match status" value="1"/>
</dbReference>
<gene>
    <name evidence="4" type="ORF">A9K55_004106</name>
</gene>
<proteinExistence type="predicted"/>
<dbReference type="InterPro" id="IPR036864">
    <property type="entry name" value="Zn2-C6_fun-type_DNA-bd_sf"/>
</dbReference>
<evidence type="ECO:0000256" key="2">
    <source>
        <dbReference type="SAM" id="MobiDB-lite"/>
    </source>
</evidence>
<dbReference type="PANTHER" id="PTHR47785:SF2">
    <property type="entry name" value="ZN(II)2CYS6 TRANSCRIPTION FACTOR (EUROFUNG)"/>
    <property type="match status" value="1"/>
</dbReference>
<evidence type="ECO:0000256" key="1">
    <source>
        <dbReference type="ARBA" id="ARBA00023242"/>
    </source>
</evidence>
<dbReference type="EMBL" id="CP023325">
    <property type="protein sequence ID" value="ATY64246.1"/>
    <property type="molecule type" value="Genomic_DNA"/>
</dbReference>
<dbReference type="PROSITE" id="PS50048">
    <property type="entry name" value="ZN2_CY6_FUNGAL_2"/>
    <property type="match status" value="1"/>
</dbReference>
<dbReference type="InterPro" id="IPR053181">
    <property type="entry name" value="EcdB-like_regulator"/>
</dbReference>
<dbReference type="SMART" id="SM00066">
    <property type="entry name" value="GAL4"/>
    <property type="match status" value="1"/>
</dbReference>
<dbReference type="CDD" id="cd00067">
    <property type="entry name" value="GAL4"/>
    <property type="match status" value="1"/>
</dbReference>
<feature type="region of interest" description="Disordered" evidence="2">
    <location>
        <begin position="1"/>
        <end position="59"/>
    </location>
</feature>
<dbReference type="VEuPathDB" id="FungiDB:A9K55_004106"/>
<protein>
    <submittedName>
        <fullName evidence="4">C6 finger domain</fullName>
    </submittedName>
</protein>
<keyword evidence="1" id="KW-0539">Nucleus</keyword>
<reference evidence="4 5" key="1">
    <citation type="journal article" date="2017" name="BMC Genomics">
        <title>Chromosome level assembly and secondary metabolite potential of the parasitic fungus Cordyceps militaris.</title>
        <authorList>
            <person name="Kramer G.J."/>
            <person name="Nodwell J.R."/>
        </authorList>
    </citation>
    <scope>NUCLEOTIDE SEQUENCE [LARGE SCALE GENOMIC DNA]</scope>
    <source>
        <strain evidence="4 5">ATCC 34164</strain>
    </source>
</reference>
<dbReference type="PROSITE" id="PS00463">
    <property type="entry name" value="ZN2_CY6_FUNGAL_1"/>
    <property type="match status" value="1"/>
</dbReference>
<organism evidence="4 5">
    <name type="scientific">Cordyceps militaris</name>
    <name type="common">Caterpillar fungus</name>
    <name type="synonym">Clavaria militaris</name>
    <dbReference type="NCBI Taxonomy" id="73501"/>
    <lineage>
        <taxon>Eukaryota</taxon>
        <taxon>Fungi</taxon>
        <taxon>Dikarya</taxon>
        <taxon>Ascomycota</taxon>
        <taxon>Pezizomycotina</taxon>
        <taxon>Sordariomycetes</taxon>
        <taxon>Hypocreomycetidae</taxon>
        <taxon>Hypocreales</taxon>
        <taxon>Cordycipitaceae</taxon>
        <taxon>Cordyceps</taxon>
    </lineage>
</organism>
<dbReference type="CDD" id="cd12148">
    <property type="entry name" value="fungal_TF_MHR"/>
    <property type="match status" value="1"/>
</dbReference>
<dbReference type="AlphaFoldDB" id="A0A2H4SMC6"/>
<feature type="domain" description="Zn(2)-C6 fungal-type" evidence="3">
    <location>
        <begin position="73"/>
        <end position="103"/>
    </location>
</feature>